<keyword evidence="23" id="KW-1185">Reference proteome</keyword>
<comment type="caution">
    <text evidence="22">The sequence shown here is derived from an EMBL/GenBank/DDBJ whole genome shotgun (WGS) entry which is preliminary data.</text>
</comment>
<evidence type="ECO:0000313" key="22">
    <source>
        <dbReference type="EMBL" id="GIL40732.1"/>
    </source>
</evidence>
<dbReference type="NCBIfam" id="NF004316">
    <property type="entry name" value="PRK05711.1"/>
    <property type="match status" value="1"/>
</dbReference>
<organism evidence="22 23">
    <name type="scientific">Roseiterribacter gracilis</name>
    <dbReference type="NCBI Taxonomy" id="2812848"/>
    <lineage>
        <taxon>Bacteria</taxon>
        <taxon>Pseudomonadati</taxon>
        <taxon>Pseudomonadota</taxon>
        <taxon>Alphaproteobacteria</taxon>
        <taxon>Rhodospirillales</taxon>
        <taxon>Roseiterribacteraceae</taxon>
        <taxon>Roseiterribacter</taxon>
    </lineage>
</organism>
<dbReference type="GO" id="GO:0046872">
    <property type="term" value="F:metal ion binding"/>
    <property type="evidence" value="ECO:0007669"/>
    <property type="project" value="UniProtKB-KW"/>
</dbReference>
<dbReference type="InterPro" id="IPR013520">
    <property type="entry name" value="Ribonucl_H"/>
</dbReference>
<keyword evidence="4 20" id="KW-0808">Transferase</keyword>
<evidence type="ECO:0000256" key="5">
    <source>
        <dbReference type="ARBA" id="ARBA00022695"/>
    </source>
</evidence>
<evidence type="ECO:0000256" key="8">
    <source>
        <dbReference type="ARBA" id="ARBA00022723"/>
    </source>
</evidence>
<dbReference type="AlphaFoldDB" id="A0A8S8XFE5"/>
<reference evidence="22" key="1">
    <citation type="submission" date="2021-02" db="EMBL/GenBank/DDBJ databases">
        <title>Genome sequence of Rhodospirillales sp. strain TMPK1 isolated from soil.</title>
        <authorList>
            <person name="Nakai R."/>
            <person name="Kusada H."/>
            <person name="Tamaki H."/>
        </authorList>
    </citation>
    <scope>NUCLEOTIDE SEQUENCE</scope>
    <source>
        <strain evidence="22">TMPK1</strain>
    </source>
</reference>
<dbReference type="GO" id="GO:0003887">
    <property type="term" value="F:DNA-directed DNA polymerase activity"/>
    <property type="evidence" value="ECO:0007669"/>
    <property type="project" value="UniProtKB-KW"/>
</dbReference>
<dbReference type="InterPro" id="IPR006309">
    <property type="entry name" value="DnaQ_proteo"/>
</dbReference>
<evidence type="ECO:0000256" key="4">
    <source>
        <dbReference type="ARBA" id="ARBA00022679"/>
    </source>
</evidence>
<evidence type="ECO:0000256" key="10">
    <source>
        <dbReference type="ARBA" id="ARBA00022839"/>
    </source>
</evidence>
<evidence type="ECO:0000256" key="11">
    <source>
        <dbReference type="ARBA" id="ARBA00022842"/>
    </source>
</evidence>
<dbReference type="NCBIfam" id="TIGR00573">
    <property type="entry name" value="dnaq"/>
    <property type="match status" value="1"/>
</dbReference>
<evidence type="ECO:0000256" key="16">
    <source>
        <dbReference type="ARBA" id="ARBA00049244"/>
    </source>
</evidence>
<dbReference type="Pfam" id="PF00929">
    <property type="entry name" value="RNase_T"/>
    <property type="match status" value="1"/>
</dbReference>
<evidence type="ECO:0000256" key="1">
    <source>
        <dbReference type="ARBA" id="ARBA00001936"/>
    </source>
</evidence>
<evidence type="ECO:0000256" key="2">
    <source>
        <dbReference type="ARBA" id="ARBA00012417"/>
    </source>
</evidence>
<evidence type="ECO:0000256" key="7">
    <source>
        <dbReference type="ARBA" id="ARBA00022722"/>
    </source>
</evidence>
<evidence type="ECO:0000256" key="15">
    <source>
        <dbReference type="ARBA" id="ARBA00026073"/>
    </source>
</evidence>
<dbReference type="EC" id="2.7.7.7" evidence="2 20"/>
<name>A0A8S8XFE5_9PROT</name>
<comment type="catalytic activity">
    <reaction evidence="16 20">
        <text>DNA(n) + a 2'-deoxyribonucleoside 5'-triphosphate = DNA(n+1) + diphosphate</text>
        <dbReference type="Rhea" id="RHEA:22508"/>
        <dbReference type="Rhea" id="RHEA-COMP:17339"/>
        <dbReference type="Rhea" id="RHEA-COMP:17340"/>
        <dbReference type="ChEBI" id="CHEBI:33019"/>
        <dbReference type="ChEBI" id="CHEBI:61560"/>
        <dbReference type="ChEBI" id="CHEBI:173112"/>
        <dbReference type="EC" id="2.7.7.7"/>
    </reaction>
</comment>
<dbReference type="PANTHER" id="PTHR30231:SF41">
    <property type="entry name" value="DNA POLYMERASE III SUBUNIT EPSILON"/>
    <property type="match status" value="1"/>
</dbReference>
<dbReference type="InterPro" id="IPR006054">
    <property type="entry name" value="DnaQ"/>
</dbReference>
<comment type="cofactor">
    <cofactor evidence="19">
        <name>Mg(2+)</name>
        <dbReference type="ChEBI" id="CHEBI:18420"/>
    </cofactor>
    <cofactor evidence="19">
        <name>Mn(2+)</name>
        <dbReference type="ChEBI" id="CHEBI:29035"/>
    </cofactor>
    <text evidence="19">Binds 2 divalent metal cations. Magnesium or manganese.</text>
</comment>
<comment type="subunit">
    <text evidence="15 20">DNA polymerase III contains a core (composed of alpha, epsilon and theta chains) that associates with a tau subunit. This core dimerizes to form the POLIII' complex. PolIII' associates with the gamma complex (composed of gamma, delta, delta', psi and chi chains) and with the beta chain to form the complete DNA polymerase III complex.</text>
</comment>
<keyword evidence="11 19" id="KW-0460">Magnesium</keyword>
<dbReference type="Gene3D" id="3.30.420.10">
    <property type="entry name" value="Ribonuclease H-like superfamily/Ribonuclease H"/>
    <property type="match status" value="1"/>
</dbReference>
<evidence type="ECO:0000256" key="3">
    <source>
        <dbReference type="ARBA" id="ARBA00020352"/>
    </source>
</evidence>
<evidence type="ECO:0000259" key="21">
    <source>
        <dbReference type="SMART" id="SM00479"/>
    </source>
</evidence>
<dbReference type="CDD" id="cd06131">
    <property type="entry name" value="DNA_pol_III_epsilon_Ecoli_like"/>
    <property type="match status" value="1"/>
</dbReference>
<evidence type="ECO:0000256" key="13">
    <source>
        <dbReference type="ARBA" id="ARBA00023211"/>
    </source>
</evidence>
<keyword evidence="10 20" id="KW-0269">Exonuclease</keyword>
<keyword evidence="5 20" id="KW-0548">Nucleotidyltransferase</keyword>
<dbReference type="InterPro" id="IPR012337">
    <property type="entry name" value="RNaseH-like_sf"/>
</dbReference>
<dbReference type="GO" id="GO:0045004">
    <property type="term" value="P:DNA replication proofreading"/>
    <property type="evidence" value="ECO:0007669"/>
    <property type="project" value="TreeGrafter"/>
</dbReference>
<dbReference type="RefSeq" id="WP_420243915.1">
    <property type="nucleotide sequence ID" value="NZ_BOPV01000001.1"/>
</dbReference>
<evidence type="ECO:0000256" key="17">
    <source>
        <dbReference type="PIRSR" id="PIRSR606309-1"/>
    </source>
</evidence>
<dbReference type="SUPFAM" id="SSF53098">
    <property type="entry name" value="Ribonuclease H-like"/>
    <property type="match status" value="1"/>
</dbReference>
<accession>A0A8S8XFE5</accession>
<feature type="binding site" evidence="19">
    <location>
        <position position="9"/>
    </location>
    <ligand>
        <name>a divalent metal cation</name>
        <dbReference type="ChEBI" id="CHEBI:60240"/>
        <label>1</label>
        <note>catalytic</note>
    </ligand>
</feature>
<feature type="active site" description="Proton acceptor" evidence="17">
    <location>
        <position position="150"/>
    </location>
</feature>
<comment type="cofactor">
    <cofactor evidence="1 20">
        <name>Mn(2+)</name>
        <dbReference type="ChEBI" id="CHEBI:29035"/>
    </cofactor>
</comment>
<feature type="binding site" evidence="19">
    <location>
        <position position="7"/>
    </location>
    <ligand>
        <name>a divalent metal cation</name>
        <dbReference type="ChEBI" id="CHEBI:60240"/>
        <label>1</label>
        <note>catalytic</note>
    </ligand>
</feature>
<evidence type="ECO:0000256" key="20">
    <source>
        <dbReference type="RuleBase" id="RU364087"/>
    </source>
</evidence>
<feature type="binding site" evidence="18">
    <location>
        <position position="7"/>
    </location>
    <ligand>
        <name>substrate</name>
    </ligand>
</feature>
<protein>
    <recommendedName>
        <fullName evidence="3 20">DNA polymerase III subunit epsilon</fullName>
        <ecNumber evidence="2 20">2.7.7.7</ecNumber>
    </recommendedName>
</protein>
<dbReference type="GO" id="GO:0005829">
    <property type="term" value="C:cytosol"/>
    <property type="evidence" value="ECO:0007669"/>
    <property type="project" value="TreeGrafter"/>
</dbReference>
<feature type="binding site" evidence="18">
    <location>
        <position position="9"/>
    </location>
    <ligand>
        <name>substrate</name>
    </ligand>
</feature>
<feature type="binding site" evidence="18">
    <location>
        <position position="52"/>
    </location>
    <ligand>
        <name>substrate</name>
    </ligand>
</feature>
<keyword evidence="9 20" id="KW-0378">Hydrolase</keyword>
<dbReference type="FunFam" id="3.30.420.10:FF:000012">
    <property type="entry name" value="DNA polymerase III subunit epsilon"/>
    <property type="match status" value="1"/>
</dbReference>
<dbReference type="NCBIfam" id="TIGR01406">
    <property type="entry name" value="dnaQ_proteo"/>
    <property type="match status" value="1"/>
</dbReference>
<dbReference type="InterPro" id="IPR036397">
    <property type="entry name" value="RNaseH_sf"/>
</dbReference>
<feature type="binding site" evidence="18">
    <location>
        <position position="57"/>
    </location>
    <ligand>
        <name>substrate</name>
    </ligand>
</feature>
<feature type="binding site" evidence="19">
    <location>
        <position position="155"/>
    </location>
    <ligand>
        <name>a divalent metal cation</name>
        <dbReference type="ChEBI" id="CHEBI:60240"/>
        <label>1</label>
        <note>catalytic</note>
    </ligand>
</feature>
<dbReference type="GO" id="GO:0008408">
    <property type="term" value="F:3'-5' exonuclease activity"/>
    <property type="evidence" value="ECO:0007669"/>
    <property type="project" value="TreeGrafter"/>
</dbReference>
<keyword evidence="7 20" id="KW-0540">Nuclease</keyword>
<keyword evidence="8 19" id="KW-0479">Metal-binding</keyword>
<dbReference type="SMART" id="SM00479">
    <property type="entry name" value="EXOIII"/>
    <property type="match status" value="1"/>
</dbReference>
<evidence type="ECO:0000256" key="14">
    <source>
        <dbReference type="ARBA" id="ARBA00025483"/>
    </source>
</evidence>
<dbReference type="PANTHER" id="PTHR30231">
    <property type="entry name" value="DNA POLYMERASE III SUBUNIT EPSILON"/>
    <property type="match status" value="1"/>
</dbReference>
<keyword evidence="13 19" id="KW-0464">Manganese</keyword>
<feature type="binding site" evidence="18">
    <location>
        <position position="155"/>
    </location>
    <ligand>
        <name>substrate</name>
    </ligand>
</feature>
<evidence type="ECO:0000256" key="18">
    <source>
        <dbReference type="PIRSR" id="PIRSR606309-2"/>
    </source>
</evidence>
<sequence>MREIVLDTETTGLDPLAGHRIIEIGAIELVNHVPTNRTFHQYLNPDMAIEAEATAVHGITNEHLKDKPRFDQIVEELIEFLGDARLIIHNADFDVGFLNAEFARIGFPTLPPTRATCTVKLARRKYPGSPASLDALCRRFAIDNSARTLHGALLDAQLLAECYLEMMGGRQPTLVLAAERAAAAHATTATLVARPPRPHAPSAEELEAHAALLATLKDPVWLS</sequence>
<evidence type="ECO:0000313" key="23">
    <source>
        <dbReference type="Proteomes" id="UP000681075"/>
    </source>
</evidence>
<evidence type="ECO:0000256" key="19">
    <source>
        <dbReference type="PIRSR" id="PIRSR606309-3"/>
    </source>
</evidence>
<evidence type="ECO:0000256" key="12">
    <source>
        <dbReference type="ARBA" id="ARBA00022932"/>
    </source>
</evidence>
<feature type="domain" description="Exonuclease" evidence="21">
    <location>
        <begin position="2"/>
        <end position="172"/>
    </location>
</feature>
<evidence type="ECO:0000256" key="6">
    <source>
        <dbReference type="ARBA" id="ARBA00022705"/>
    </source>
</evidence>
<keyword evidence="6 20" id="KW-0235">DNA replication</keyword>
<keyword evidence="12 20" id="KW-0239">DNA-directed DNA polymerase</keyword>
<proteinExistence type="predicted"/>
<comment type="function">
    <text evidence="14 20">DNA polymerase III is a complex, multichain enzyme responsible for most of the replicative synthesis in bacteria. The epsilon subunit contain the editing function and is a proofreading 3'-5' exonuclease.</text>
</comment>
<dbReference type="GO" id="GO:0003677">
    <property type="term" value="F:DNA binding"/>
    <property type="evidence" value="ECO:0007669"/>
    <property type="project" value="InterPro"/>
</dbReference>
<gene>
    <name evidence="20 22" type="primary">dnaQ</name>
    <name evidence="22" type="ORF">TMPK1_29690</name>
</gene>
<dbReference type="Proteomes" id="UP000681075">
    <property type="component" value="Unassembled WGS sequence"/>
</dbReference>
<dbReference type="EMBL" id="BOPV01000001">
    <property type="protein sequence ID" value="GIL40732.1"/>
    <property type="molecule type" value="Genomic_DNA"/>
</dbReference>
<evidence type="ECO:0000256" key="9">
    <source>
        <dbReference type="ARBA" id="ARBA00022801"/>
    </source>
</evidence>